<dbReference type="PANTHER" id="PTHR18964">
    <property type="entry name" value="ROK (REPRESSOR, ORF, KINASE) FAMILY"/>
    <property type="match status" value="1"/>
</dbReference>
<reference evidence="4 5" key="1">
    <citation type="submission" date="2018-03" db="EMBL/GenBank/DDBJ databases">
        <title>Actinopolyspora mortivallis from Sahara, screening for active biomolecules.</title>
        <authorList>
            <person name="Selama O."/>
            <person name="Wellington E.M.H."/>
            <person name="Hacene H."/>
        </authorList>
    </citation>
    <scope>NUCLEOTIDE SEQUENCE [LARGE SCALE GENOMIC DNA]</scope>
    <source>
        <strain evidence="4 5">M5A</strain>
    </source>
</reference>
<dbReference type="SUPFAM" id="SSF53067">
    <property type="entry name" value="Actin-like ATPase domain"/>
    <property type="match status" value="1"/>
</dbReference>
<dbReference type="CDD" id="cd24076">
    <property type="entry name" value="ASKHA_ATPase_ROK_BsXylR-like"/>
    <property type="match status" value="1"/>
</dbReference>
<dbReference type="SUPFAM" id="SSF46785">
    <property type="entry name" value="Winged helix' DNA-binding domain"/>
    <property type="match status" value="1"/>
</dbReference>
<dbReference type="InterPro" id="IPR036388">
    <property type="entry name" value="WH-like_DNA-bd_sf"/>
</dbReference>
<dbReference type="InParanoid" id="A0A2T0GVB3"/>
<dbReference type="GO" id="GO:0006355">
    <property type="term" value="P:regulation of DNA-templated transcription"/>
    <property type="evidence" value="ECO:0007669"/>
    <property type="project" value="InterPro"/>
</dbReference>
<dbReference type="Pfam" id="PF00480">
    <property type="entry name" value="ROK"/>
    <property type="match status" value="1"/>
</dbReference>
<dbReference type="InterPro" id="IPR043129">
    <property type="entry name" value="ATPase_NBD"/>
</dbReference>
<dbReference type="GO" id="GO:0003677">
    <property type="term" value="F:DNA binding"/>
    <property type="evidence" value="ECO:0007669"/>
    <property type="project" value="InterPro"/>
</dbReference>
<protein>
    <submittedName>
        <fullName evidence="4">ROK family transcriptional regulator</fullName>
    </submittedName>
</protein>
<dbReference type="RefSeq" id="WP_106114054.1">
    <property type="nucleotide sequence ID" value="NZ_PVSR01000020.1"/>
</dbReference>
<dbReference type="STRING" id="1050202.GCA_000384035_01760"/>
<dbReference type="Pfam" id="PF09339">
    <property type="entry name" value="HTH_IclR"/>
    <property type="match status" value="1"/>
</dbReference>
<dbReference type="AlphaFoldDB" id="A0A2T0GVB3"/>
<evidence type="ECO:0000256" key="1">
    <source>
        <dbReference type="ARBA" id="ARBA00006479"/>
    </source>
</evidence>
<sequence>MHGRDGPGTGTDDERLDQHTVRRNNLVRVLEEVRACRARSRSELATRTGLSKATVSGLVTELIERRLLRESGRHHAGGVGRPGRLLELDGSTVAALGVEVNAHYLAVRGVDLAGRVLSERRMDFDTPRAGAEQAVGELARLAGKVLGEVERSGTRLAGIGVAVPGIVDVPSGTVRHAPNLLWRDVPITSWLRRWLALDERHTVVVDNEANLAALAEFNRPDNTVDDLVSLTGEVGVGAGVVTGRRLLRGSAGFTGEIGHVPVVAHGRACGCGQRGCLETRIGLEAAVRAAAPDLIGTGRDPARQARILLRRAEEGDPRALSGLDEVGHWLGVGISIVVNLFNPSLVVLGGYFAMVAAHVLPRATRELRARAVAGQEAACPVTASAFGFTAAVRGGANIIVEEVLDDPCRCPRTGPRGKD</sequence>
<dbReference type="PANTHER" id="PTHR18964:SF149">
    <property type="entry name" value="BIFUNCTIONAL UDP-N-ACETYLGLUCOSAMINE 2-EPIMERASE_N-ACETYLMANNOSAMINE KINASE"/>
    <property type="match status" value="1"/>
</dbReference>
<organism evidence="4 5">
    <name type="scientific">Actinopolyspora mortivallis</name>
    <dbReference type="NCBI Taxonomy" id="33906"/>
    <lineage>
        <taxon>Bacteria</taxon>
        <taxon>Bacillati</taxon>
        <taxon>Actinomycetota</taxon>
        <taxon>Actinomycetes</taxon>
        <taxon>Actinopolysporales</taxon>
        <taxon>Actinopolysporaceae</taxon>
        <taxon>Actinopolyspora</taxon>
    </lineage>
</organism>
<feature type="domain" description="HTH iclR-type" evidence="3">
    <location>
        <begin position="27"/>
        <end position="70"/>
    </location>
</feature>
<feature type="region of interest" description="Disordered" evidence="2">
    <location>
        <begin position="1"/>
        <end position="20"/>
    </location>
</feature>
<comment type="similarity">
    <text evidence="1">Belongs to the ROK (NagC/XylR) family.</text>
</comment>
<evidence type="ECO:0000313" key="4">
    <source>
        <dbReference type="EMBL" id="PRW63040.1"/>
    </source>
</evidence>
<comment type="caution">
    <text evidence="4">The sequence shown here is derived from an EMBL/GenBank/DDBJ whole genome shotgun (WGS) entry which is preliminary data.</text>
</comment>
<dbReference type="EMBL" id="PVSR01000020">
    <property type="protein sequence ID" value="PRW63040.1"/>
    <property type="molecule type" value="Genomic_DNA"/>
</dbReference>
<proteinExistence type="inferred from homology"/>
<dbReference type="InterPro" id="IPR000600">
    <property type="entry name" value="ROK"/>
</dbReference>
<evidence type="ECO:0000256" key="2">
    <source>
        <dbReference type="SAM" id="MobiDB-lite"/>
    </source>
</evidence>
<evidence type="ECO:0000259" key="3">
    <source>
        <dbReference type="Pfam" id="PF09339"/>
    </source>
</evidence>
<gene>
    <name evidence="4" type="ORF">CEP50_12105</name>
</gene>
<name>A0A2T0GVB3_ACTMO</name>
<dbReference type="Proteomes" id="UP000239352">
    <property type="component" value="Unassembled WGS sequence"/>
</dbReference>
<keyword evidence="5" id="KW-1185">Reference proteome</keyword>
<dbReference type="InterPro" id="IPR005471">
    <property type="entry name" value="Tscrpt_reg_IclR_N"/>
</dbReference>
<dbReference type="InterPro" id="IPR036390">
    <property type="entry name" value="WH_DNA-bd_sf"/>
</dbReference>
<accession>A0A2T0GVB3</accession>
<dbReference type="Gene3D" id="1.10.10.10">
    <property type="entry name" value="Winged helix-like DNA-binding domain superfamily/Winged helix DNA-binding domain"/>
    <property type="match status" value="1"/>
</dbReference>
<evidence type="ECO:0000313" key="5">
    <source>
        <dbReference type="Proteomes" id="UP000239352"/>
    </source>
</evidence>
<dbReference type="Gene3D" id="3.30.420.40">
    <property type="match status" value="2"/>
</dbReference>